<gene>
    <name evidence="1" type="ORF">GCM10011425_18080</name>
</gene>
<accession>A0A917J8S4</accession>
<sequence length="113" mass="12137">MSQVTFAGNASKRVTSSGVNDNVYDGLSAYVEPVNGYISYYTNLSCSNDQISSAEIILWGDFPGYQADAYVPDNGNTSKSTSGTVYPSSTQGGWIEATFFLKGYASADLNVNW</sequence>
<name>A0A917J8S4_9SPHI</name>
<dbReference type="Proteomes" id="UP000662074">
    <property type="component" value="Unassembled WGS sequence"/>
</dbReference>
<dbReference type="EMBL" id="BMDO01000004">
    <property type="protein sequence ID" value="GGI50596.1"/>
    <property type="molecule type" value="Genomic_DNA"/>
</dbReference>
<organism evidence="1 2">
    <name type="scientific">Mucilaginibacter galii</name>
    <dbReference type="NCBI Taxonomy" id="2005073"/>
    <lineage>
        <taxon>Bacteria</taxon>
        <taxon>Pseudomonadati</taxon>
        <taxon>Bacteroidota</taxon>
        <taxon>Sphingobacteriia</taxon>
        <taxon>Sphingobacteriales</taxon>
        <taxon>Sphingobacteriaceae</taxon>
        <taxon>Mucilaginibacter</taxon>
    </lineage>
</organism>
<evidence type="ECO:0000313" key="1">
    <source>
        <dbReference type="EMBL" id="GGI50596.1"/>
    </source>
</evidence>
<reference evidence="1" key="1">
    <citation type="journal article" date="2014" name="Int. J. Syst. Evol. Microbiol.">
        <title>Complete genome sequence of Corynebacterium casei LMG S-19264T (=DSM 44701T), isolated from a smear-ripened cheese.</title>
        <authorList>
            <consortium name="US DOE Joint Genome Institute (JGI-PGF)"/>
            <person name="Walter F."/>
            <person name="Albersmeier A."/>
            <person name="Kalinowski J."/>
            <person name="Ruckert C."/>
        </authorList>
    </citation>
    <scope>NUCLEOTIDE SEQUENCE</scope>
    <source>
        <strain evidence="1">CCM 8711</strain>
    </source>
</reference>
<dbReference type="RefSeq" id="WP_188415903.1">
    <property type="nucleotide sequence ID" value="NZ_BMDO01000004.1"/>
</dbReference>
<protein>
    <submittedName>
        <fullName evidence="1">Uncharacterized protein</fullName>
    </submittedName>
</protein>
<reference evidence="1" key="2">
    <citation type="submission" date="2020-09" db="EMBL/GenBank/DDBJ databases">
        <authorList>
            <person name="Sun Q."/>
            <person name="Sedlacek I."/>
        </authorList>
    </citation>
    <scope>NUCLEOTIDE SEQUENCE</scope>
    <source>
        <strain evidence="1">CCM 8711</strain>
    </source>
</reference>
<proteinExistence type="predicted"/>
<evidence type="ECO:0000313" key="2">
    <source>
        <dbReference type="Proteomes" id="UP000662074"/>
    </source>
</evidence>
<keyword evidence="2" id="KW-1185">Reference proteome</keyword>
<dbReference type="AlphaFoldDB" id="A0A917J8S4"/>
<comment type="caution">
    <text evidence="1">The sequence shown here is derived from an EMBL/GenBank/DDBJ whole genome shotgun (WGS) entry which is preliminary data.</text>
</comment>